<keyword evidence="8" id="KW-1185">Reference proteome</keyword>
<sequence length="138" mass="16153">MGDDDDRGWNTVRGRQRQGRGNNHTRPDIATEKNFKKENIGNLTTYFVTDFPDKFRAKALFNAFYHYGDIKEVVIPAKKDKGGRRFGFARFDRVEDPRQFEYELDTMIIGREKISVNLSRFQRQEGNKGSDDRNVGRK</sequence>
<feature type="non-terminal residue" evidence="7">
    <location>
        <position position="138"/>
    </location>
</feature>
<reference evidence="7 8" key="1">
    <citation type="journal article" date="2018" name="Front. Plant Sci.">
        <title>Red Clover (Trifolium pratense) and Zigzag Clover (T. medium) - A Picture of Genomic Similarities and Differences.</title>
        <authorList>
            <person name="Dluhosova J."/>
            <person name="Istvanek J."/>
            <person name="Nedelnik J."/>
            <person name="Repkova J."/>
        </authorList>
    </citation>
    <scope>NUCLEOTIDE SEQUENCE [LARGE SCALE GENOMIC DNA]</scope>
    <source>
        <strain evidence="8">cv. 10/8</strain>
        <tissue evidence="7">Leaf</tissue>
    </source>
</reference>
<evidence type="ECO:0000256" key="1">
    <source>
        <dbReference type="ARBA" id="ARBA00022664"/>
    </source>
</evidence>
<evidence type="ECO:0000256" key="2">
    <source>
        <dbReference type="ARBA" id="ARBA00022728"/>
    </source>
</evidence>
<dbReference type="PANTHER" id="PTHR23147">
    <property type="entry name" value="SERINE/ARGININE RICH SPLICING FACTOR"/>
    <property type="match status" value="1"/>
</dbReference>
<comment type="caution">
    <text evidence="7">The sequence shown here is derived from an EMBL/GenBank/DDBJ whole genome shotgun (WGS) entry which is preliminary data.</text>
</comment>
<dbReference type="Proteomes" id="UP000265520">
    <property type="component" value="Unassembled WGS sequence"/>
</dbReference>
<dbReference type="EMBL" id="LXQA010162687">
    <property type="protein sequence ID" value="MCI27976.1"/>
    <property type="molecule type" value="Genomic_DNA"/>
</dbReference>
<dbReference type="InterPro" id="IPR050907">
    <property type="entry name" value="SRSF"/>
</dbReference>
<keyword evidence="2" id="KW-0747">Spliceosome</keyword>
<dbReference type="CDD" id="cd00590">
    <property type="entry name" value="RRM_SF"/>
    <property type="match status" value="1"/>
</dbReference>
<dbReference type="AlphaFoldDB" id="A0A392QWS7"/>
<dbReference type="SUPFAM" id="SSF54928">
    <property type="entry name" value="RNA-binding domain, RBD"/>
    <property type="match status" value="1"/>
</dbReference>
<dbReference type="SMART" id="SM00360">
    <property type="entry name" value="RRM"/>
    <property type="match status" value="1"/>
</dbReference>
<dbReference type="PROSITE" id="PS50102">
    <property type="entry name" value="RRM"/>
    <property type="match status" value="1"/>
</dbReference>
<accession>A0A392QWS7</accession>
<evidence type="ECO:0000259" key="6">
    <source>
        <dbReference type="PROSITE" id="PS50102"/>
    </source>
</evidence>
<organism evidence="7 8">
    <name type="scientific">Trifolium medium</name>
    <dbReference type="NCBI Taxonomy" id="97028"/>
    <lineage>
        <taxon>Eukaryota</taxon>
        <taxon>Viridiplantae</taxon>
        <taxon>Streptophyta</taxon>
        <taxon>Embryophyta</taxon>
        <taxon>Tracheophyta</taxon>
        <taxon>Spermatophyta</taxon>
        <taxon>Magnoliopsida</taxon>
        <taxon>eudicotyledons</taxon>
        <taxon>Gunneridae</taxon>
        <taxon>Pentapetalae</taxon>
        <taxon>rosids</taxon>
        <taxon>fabids</taxon>
        <taxon>Fabales</taxon>
        <taxon>Fabaceae</taxon>
        <taxon>Papilionoideae</taxon>
        <taxon>50 kb inversion clade</taxon>
        <taxon>NPAAA clade</taxon>
        <taxon>Hologalegina</taxon>
        <taxon>IRL clade</taxon>
        <taxon>Trifolieae</taxon>
        <taxon>Trifolium</taxon>
    </lineage>
</organism>
<dbReference type="GO" id="GO:0006397">
    <property type="term" value="P:mRNA processing"/>
    <property type="evidence" value="ECO:0007669"/>
    <property type="project" value="UniProtKB-KW"/>
</dbReference>
<evidence type="ECO:0000256" key="3">
    <source>
        <dbReference type="ARBA" id="ARBA00023187"/>
    </source>
</evidence>
<dbReference type="GO" id="GO:0005681">
    <property type="term" value="C:spliceosomal complex"/>
    <property type="evidence" value="ECO:0007669"/>
    <property type="project" value="UniProtKB-KW"/>
</dbReference>
<dbReference type="Gene3D" id="3.30.70.330">
    <property type="match status" value="1"/>
</dbReference>
<dbReference type="Pfam" id="PF00076">
    <property type="entry name" value="RRM_1"/>
    <property type="match status" value="1"/>
</dbReference>
<name>A0A392QWS7_9FABA</name>
<evidence type="ECO:0000313" key="8">
    <source>
        <dbReference type="Proteomes" id="UP000265520"/>
    </source>
</evidence>
<feature type="region of interest" description="Disordered" evidence="5">
    <location>
        <begin position="1"/>
        <end position="33"/>
    </location>
</feature>
<keyword evidence="1" id="KW-0507">mRNA processing</keyword>
<evidence type="ECO:0000313" key="7">
    <source>
        <dbReference type="EMBL" id="MCI27976.1"/>
    </source>
</evidence>
<protein>
    <recommendedName>
        <fullName evidence="6">RRM domain-containing protein</fullName>
    </recommendedName>
</protein>
<dbReference type="InterPro" id="IPR000504">
    <property type="entry name" value="RRM_dom"/>
</dbReference>
<keyword evidence="3" id="KW-0508">mRNA splicing</keyword>
<proteinExistence type="predicted"/>
<feature type="domain" description="RRM" evidence="6">
    <location>
        <begin position="44"/>
        <end position="121"/>
    </location>
</feature>
<evidence type="ECO:0000256" key="5">
    <source>
        <dbReference type="SAM" id="MobiDB-lite"/>
    </source>
</evidence>
<evidence type="ECO:0000256" key="4">
    <source>
        <dbReference type="PROSITE-ProRule" id="PRU00176"/>
    </source>
</evidence>
<dbReference type="InterPro" id="IPR012677">
    <property type="entry name" value="Nucleotide-bd_a/b_plait_sf"/>
</dbReference>
<keyword evidence="4" id="KW-0694">RNA-binding</keyword>
<dbReference type="GO" id="GO:0003723">
    <property type="term" value="F:RNA binding"/>
    <property type="evidence" value="ECO:0007669"/>
    <property type="project" value="UniProtKB-UniRule"/>
</dbReference>
<dbReference type="InterPro" id="IPR035979">
    <property type="entry name" value="RBD_domain_sf"/>
</dbReference>
<dbReference type="GO" id="GO:0008380">
    <property type="term" value="P:RNA splicing"/>
    <property type="evidence" value="ECO:0007669"/>
    <property type="project" value="UniProtKB-KW"/>
</dbReference>